<dbReference type="EMBL" id="KV460242">
    <property type="protein sequence ID" value="OBT94557.1"/>
    <property type="molecule type" value="Genomic_DNA"/>
</dbReference>
<feature type="compositionally biased region" description="Low complexity" evidence="1">
    <location>
        <begin position="170"/>
        <end position="190"/>
    </location>
</feature>
<dbReference type="Proteomes" id="UP000091956">
    <property type="component" value="Unassembled WGS sequence"/>
</dbReference>
<dbReference type="GO" id="GO:0005576">
    <property type="term" value="C:extracellular region"/>
    <property type="evidence" value="ECO:0007669"/>
    <property type="project" value="TreeGrafter"/>
</dbReference>
<feature type="compositionally biased region" description="Low complexity" evidence="1">
    <location>
        <begin position="232"/>
        <end position="250"/>
    </location>
</feature>
<name>A0A1B8GFF4_9PEZI</name>
<dbReference type="GO" id="GO:0005886">
    <property type="term" value="C:plasma membrane"/>
    <property type="evidence" value="ECO:0007669"/>
    <property type="project" value="InterPro"/>
</dbReference>
<feature type="compositionally biased region" description="Polar residues" evidence="1">
    <location>
        <begin position="299"/>
        <end position="327"/>
    </location>
</feature>
<evidence type="ECO:0000256" key="3">
    <source>
        <dbReference type="SAM" id="SignalP"/>
    </source>
</evidence>
<dbReference type="GO" id="GO:0009986">
    <property type="term" value="C:cell surface"/>
    <property type="evidence" value="ECO:0007669"/>
    <property type="project" value="TreeGrafter"/>
</dbReference>
<evidence type="ECO:0000313" key="4">
    <source>
        <dbReference type="EMBL" id="OBT94557.1"/>
    </source>
</evidence>
<dbReference type="GO" id="GO:0007232">
    <property type="term" value="P:osmosensory signaling pathway via Sho1 osmosensor"/>
    <property type="evidence" value="ECO:0007669"/>
    <property type="project" value="InterPro"/>
</dbReference>
<feature type="region of interest" description="Disordered" evidence="1">
    <location>
        <begin position="163"/>
        <end position="250"/>
    </location>
</feature>
<dbReference type="OrthoDB" id="3366093at2759"/>
<dbReference type="GO" id="GO:0031505">
    <property type="term" value="P:fungal-type cell wall organization"/>
    <property type="evidence" value="ECO:0007669"/>
    <property type="project" value="TreeGrafter"/>
</dbReference>
<dbReference type="RefSeq" id="XP_018128290.1">
    <property type="nucleotide sequence ID" value="XM_018277328.2"/>
</dbReference>
<dbReference type="GO" id="GO:0030010">
    <property type="term" value="P:establishment of cell polarity"/>
    <property type="evidence" value="ECO:0007669"/>
    <property type="project" value="TreeGrafter"/>
</dbReference>
<keyword evidence="5" id="KW-1185">Reference proteome</keyword>
<reference evidence="4 5" key="1">
    <citation type="submission" date="2016-03" db="EMBL/GenBank/DDBJ databases">
        <title>Comparative genomics of Pseudogymnoascus destructans, the fungus causing white-nose syndrome of bats.</title>
        <authorList>
            <person name="Palmer J.M."/>
            <person name="Drees K.P."/>
            <person name="Foster J.T."/>
            <person name="Lindner D.L."/>
        </authorList>
    </citation>
    <scope>NUCLEOTIDE SEQUENCE [LARGE SCALE GENOMIC DNA]</scope>
    <source>
        <strain evidence="4 5">UAMH 10579</strain>
    </source>
</reference>
<feature type="compositionally biased region" description="Low complexity" evidence="1">
    <location>
        <begin position="620"/>
        <end position="635"/>
    </location>
</feature>
<keyword evidence="3" id="KW-0732">Signal</keyword>
<feature type="region of interest" description="Disordered" evidence="1">
    <location>
        <begin position="278"/>
        <end position="345"/>
    </location>
</feature>
<feature type="transmembrane region" description="Helical" evidence="2">
    <location>
        <begin position="558"/>
        <end position="581"/>
    </location>
</feature>
<organism evidence="4 5">
    <name type="scientific">Pseudogymnoascus verrucosus</name>
    <dbReference type="NCBI Taxonomy" id="342668"/>
    <lineage>
        <taxon>Eukaryota</taxon>
        <taxon>Fungi</taxon>
        <taxon>Dikarya</taxon>
        <taxon>Ascomycota</taxon>
        <taxon>Pezizomycotina</taxon>
        <taxon>Leotiomycetes</taxon>
        <taxon>Thelebolales</taxon>
        <taxon>Thelebolaceae</taxon>
        <taxon>Pseudogymnoascus</taxon>
    </lineage>
</organism>
<keyword evidence="2" id="KW-0472">Membrane</keyword>
<keyword evidence="2" id="KW-1133">Transmembrane helix</keyword>
<keyword evidence="2" id="KW-0812">Transmembrane</keyword>
<dbReference type="PANTHER" id="PTHR35778">
    <property type="entry name" value="SIGNALING MUCIN HKR1-RELATED"/>
    <property type="match status" value="1"/>
</dbReference>
<dbReference type="STRING" id="342668.A0A1B8GFF4"/>
<feature type="region of interest" description="Disordered" evidence="1">
    <location>
        <begin position="516"/>
        <end position="552"/>
    </location>
</feature>
<reference evidence="5" key="2">
    <citation type="journal article" date="2018" name="Nat. Commun.">
        <title>Extreme sensitivity to ultraviolet light in the fungal pathogen causing white-nose syndrome of bats.</title>
        <authorList>
            <person name="Palmer J.M."/>
            <person name="Drees K.P."/>
            <person name="Foster J.T."/>
            <person name="Lindner D.L."/>
        </authorList>
    </citation>
    <scope>NUCLEOTIDE SEQUENCE [LARGE SCALE GENOMIC DNA]</scope>
    <source>
        <strain evidence="5">UAMH 10579</strain>
    </source>
</reference>
<gene>
    <name evidence="4" type="ORF">VE01_07897</name>
</gene>
<feature type="signal peptide" evidence="3">
    <location>
        <begin position="1"/>
        <end position="20"/>
    </location>
</feature>
<dbReference type="GO" id="GO:0005034">
    <property type="term" value="F:osmosensor activity"/>
    <property type="evidence" value="ECO:0007669"/>
    <property type="project" value="InterPro"/>
</dbReference>
<dbReference type="GeneID" id="28841283"/>
<feature type="region of interest" description="Disordered" evidence="1">
    <location>
        <begin position="589"/>
        <end position="670"/>
    </location>
</feature>
<dbReference type="PANTHER" id="PTHR35778:SF1">
    <property type="entry name" value="SIGNALING MUCIN HKR1-RELATED"/>
    <property type="match status" value="1"/>
</dbReference>
<sequence length="670" mass="67431">MHARTIVVAAVALLSSNVIAQDRPKFYFPRQVKREISNTTSNSVEDSSSSSTKRDLLGDLLGVLTGGAPVASVAPPTSVEGVAPGVVKTIIISNTVVVNDGMTTTLPQAPASSAAATTASGVSSVKPPLIVLPTLSLGLSSILDPILSPSSATDGITAPSGVLGSSGVLAPEPTATTTSTDSATETGASSPTETSDADFQTLEPSTSSDGGLLSSLLSGIIPDPTGTGTGTGATTTFAPSTSTETPTASSTGLESMISSIISSETAGPGTGTGVPTTAFPTASGTNSTTIRLPPVETGGDTTSLRNNGTAIVLPPTTTQKPTSLTDIPTTTPAAPTTTATTEGVPTTSDWVGSSILIQTTPTGPKPTTTTAIPSGIPSTLPQVVAPLTGVPTAKVGYTLIQVGFTYALNYEFVVANSMSSAQIFSYLPKGIAYGLEIKESDVIMHSLQPYDTSRSLGYITTLALAYIPTKVVSNLDIMIHVPVSRLYKNPSEPVAVIMSSINPSIPITVGSGLDGSDPAVPAGGAGSSPTPGGNDSGTENGGIFDTNQNNQTPGAKGMTAGIATGAVVAAAAYGAAMFFIARRYKRRKLSHRRTRSLMNPGEMMEATGGSPALPGGVYMSGGRQSTGSGESSSDASADRHSRGSGRSAGNSARTAQISGPMMAENSLGWN</sequence>
<evidence type="ECO:0000256" key="2">
    <source>
        <dbReference type="SAM" id="Phobius"/>
    </source>
</evidence>
<feature type="compositionally biased region" description="Low complexity" evidence="1">
    <location>
        <begin position="205"/>
        <end position="219"/>
    </location>
</feature>
<feature type="compositionally biased region" description="Low complexity" evidence="1">
    <location>
        <begin position="328"/>
        <end position="341"/>
    </location>
</feature>
<protein>
    <submittedName>
        <fullName evidence="4">Uncharacterized protein</fullName>
    </submittedName>
</protein>
<evidence type="ECO:0000313" key="5">
    <source>
        <dbReference type="Proteomes" id="UP000091956"/>
    </source>
</evidence>
<proteinExistence type="predicted"/>
<dbReference type="InterPro" id="IPR039295">
    <property type="entry name" value="MSB2"/>
</dbReference>
<dbReference type="GO" id="GO:0030427">
    <property type="term" value="C:site of polarized growth"/>
    <property type="evidence" value="ECO:0007669"/>
    <property type="project" value="TreeGrafter"/>
</dbReference>
<dbReference type="AlphaFoldDB" id="A0A1B8GFF4"/>
<accession>A0A1B8GFF4</accession>
<evidence type="ECO:0000256" key="1">
    <source>
        <dbReference type="SAM" id="MobiDB-lite"/>
    </source>
</evidence>
<dbReference type="GO" id="GO:0001402">
    <property type="term" value="P:signal transduction involved in filamentous growth"/>
    <property type="evidence" value="ECO:0007669"/>
    <property type="project" value="TreeGrafter"/>
</dbReference>
<feature type="compositionally biased region" description="Polar residues" evidence="1">
    <location>
        <begin position="191"/>
        <end position="204"/>
    </location>
</feature>
<feature type="chain" id="PRO_5008608527" evidence="3">
    <location>
        <begin position="21"/>
        <end position="670"/>
    </location>
</feature>
<feature type="compositionally biased region" description="Low complexity" evidence="1">
    <location>
        <begin position="644"/>
        <end position="655"/>
    </location>
</feature>
<dbReference type="GO" id="GO:0006972">
    <property type="term" value="P:hyperosmotic response"/>
    <property type="evidence" value="ECO:0007669"/>
    <property type="project" value="TreeGrafter"/>
</dbReference>
<feature type="compositionally biased region" description="Low complexity" evidence="1">
    <location>
        <begin position="516"/>
        <end position="533"/>
    </location>
</feature>